<keyword evidence="3" id="KW-1133">Transmembrane helix</keyword>
<feature type="compositionally biased region" description="Basic residues" evidence="2">
    <location>
        <begin position="14"/>
        <end position="23"/>
    </location>
</feature>
<keyword evidence="3" id="KW-0812">Transmembrane</keyword>
<evidence type="ECO:0000313" key="6">
    <source>
        <dbReference type="Proteomes" id="UP000007881"/>
    </source>
</evidence>
<dbReference type="Pfam" id="PF02397">
    <property type="entry name" value="Bac_transf"/>
    <property type="match status" value="1"/>
</dbReference>
<protein>
    <submittedName>
        <fullName evidence="5">Putative glycosyltransferase</fullName>
    </submittedName>
</protein>
<feature type="transmembrane region" description="Helical" evidence="3">
    <location>
        <begin position="44"/>
        <end position="67"/>
    </location>
</feature>
<dbReference type="RefSeq" id="WP_014438397.1">
    <property type="nucleotide sequence ID" value="NC_017080.1"/>
</dbReference>
<reference evidence="5 6" key="1">
    <citation type="submission" date="2012-02" db="EMBL/GenBank/DDBJ databases">
        <title>Complete genome sequence of Phycisphaera mikurensis NBRC 102666.</title>
        <authorList>
            <person name="Ankai A."/>
            <person name="Hosoyama A."/>
            <person name="Terui Y."/>
            <person name="Sekine M."/>
            <person name="Fukai R."/>
            <person name="Kato Y."/>
            <person name="Nakamura S."/>
            <person name="Yamada-Narita S."/>
            <person name="Kawakoshi A."/>
            <person name="Fukunaga Y."/>
            <person name="Yamazaki S."/>
            <person name="Fujita N."/>
        </authorList>
    </citation>
    <scope>NUCLEOTIDE SEQUENCE [LARGE SCALE GENOMIC DNA]</scope>
    <source>
        <strain evidence="6">NBRC 102666 / KCTC 22515 / FYK2301M01</strain>
    </source>
</reference>
<dbReference type="InterPro" id="IPR003362">
    <property type="entry name" value="Bact_transf"/>
</dbReference>
<proteinExistence type="inferred from homology"/>
<feature type="region of interest" description="Disordered" evidence="2">
    <location>
        <begin position="1"/>
        <end position="23"/>
    </location>
</feature>
<name>I0IIV4_PHYMF</name>
<dbReference type="PANTHER" id="PTHR30576:SF0">
    <property type="entry name" value="UNDECAPRENYL-PHOSPHATE N-ACETYLGALACTOSAMINYL 1-PHOSPHATE TRANSFERASE-RELATED"/>
    <property type="match status" value="1"/>
</dbReference>
<accession>I0IIV4</accession>
<evidence type="ECO:0000256" key="3">
    <source>
        <dbReference type="SAM" id="Phobius"/>
    </source>
</evidence>
<sequence>MTAAALPHAAARAQARRRSRSRVARTPVGKRAFDLLAVVGTAPLWMPVAVAIALAVGLTSPGPVLFAQHRYTRGGRRFVLLKFRTMAAAAPLDPVADPEWSYAHKLRRDPRVTPVGRWLRRASLDELPQLWNVFVGEMSLVGPRPLPVAERGDYGRAFARYCRVTPGLTGLWQVSGRSDLPYEAKARLDTRYARNRSWRLDAWILLRTFRAVATGRGAY</sequence>
<dbReference type="eggNOG" id="COG2148">
    <property type="taxonomic scope" value="Bacteria"/>
</dbReference>
<evidence type="ECO:0000259" key="4">
    <source>
        <dbReference type="Pfam" id="PF02397"/>
    </source>
</evidence>
<keyword evidence="5" id="KW-0808">Transferase</keyword>
<organism evidence="5 6">
    <name type="scientific">Phycisphaera mikurensis (strain NBRC 102666 / KCTC 22515 / FYK2301M01)</name>
    <dbReference type="NCBI Taxonomy" id="1142394"/>
    <lineage>
        <taxon>Bacteria</taxon>
        <taxon>Pseudomonadati</taxon>
        <taxon>Planctomycetota</taxon>
        <taxon>Phycisphaerae</taxon>
        <taxon>Phycisphaerales</taxon>
        <taxon>Phycisphaeraceae</taxon>
        <taxon>Phycisphaera</taxon>
    </lineage>
</organism>
<feature type="compositionally biased region" description="Low complexity" evidence="2">
    <location>
        <begin position="1"/>
        <end position="13"/>
    </location>
</feature>
<dbReference type="PANTHER" id="PTHR30576">
    <property type="entry name" value="COLANIC BIOSYNTHESIS UDP-GLUCOSE LIPID CARRIER TRANSFERASE"/>
    <property type="match status" value="1"/>
</dbReference>
<evidence type="ECO:0000313" key="5">
    <source>
        <dbReference type="EMBL" id="BAM05192.1"/>
    </source>
</evidence>
<dbReference type="AlphaFoldDB" id="I0IIV4"/>
<evidence type="ECO:0000256" key="2">
    <source>
        <dbReference type="SAM" id="MobiDB-lite"/>
    </source>
</evidence>
<feature type="domain" description="Bacterial sugar transferase" evidence="4">
    <location>
        <begin position="30"/>
        <end position="213"/>
    </location>
</feature>
<dbReference type="HOGENOM" id="CLU_024920_1_0_0"/>
<dbReference type="EMBL" id="AP012338">
    <property type="protein sequence ID" value="BAM05192.1"/>
    <property type="molecule type" value="Genomic_DNA"/>
</dbReference>
<gene>
    <name evidence="5" type="ordered locus">PSMK_30330</name>
</gene>
<evidence type="ECO:0000256" key="1">
    <source>
        <dbReference type="ARBA" id="ARBA00006464"/>
    </source>
</evidence>
<keyword evidence="3" id="KW-0472">Membrane</keyword>
<keyword evidence="6" id="KW-1185">Reference proteome</keyword>
<dbReference type="STRING" id="1142394.PSMK_30330"/>
<dbReference type="KEGG" id="phm:PSMK_30330"/>
<dbReference type="Proteomes" id="UP000007881">
    <property type="component" value="Chromosome"/>
</dbReference>
<comment type="similarity">
    <text evidence="1">Belongs to the bacterial sugar transferase family.</text>
</comment>
<dbReference type="GO" id="GO:0016780">
    <property type="term" value="F:phosphotransferase activity, for other substituted phosphate groups"/>
    <property type="evidence" value="ECO:0007669"/>
    <property type="project" value="TreeGrafter"/>
</dbReference>